<dbReference type="AlphaFoldDB" id="A0A0E9LWP1"/>
<sequence>MNEDGTFEGLAKQENSGYAAMAKRKRYTSEDDSLSVIEKLEKEYPGIKIKRQTFTNLEIPHQSLIDSLELTITGHTDRLGQVVAFSPLLAFKTYENPLKLDNREYPIEFSYPRRHMVISSIEIPEGYEIESIPESIRVAMEDQSMQLTFSVALNGNTIQTYSDFRINRLLFLPAEYKGVKDTYAYLLNKHSEKVVLKKIN</sequence>
<dbReference type="EMBL" id="BAZW01000010">
    <property type="protein sequence ID" value="GAO29536.1"/>
    <property type="molecule type" value="Genomic_DNA"/>
</dbReference>
<evidence type="ECO:0000313" key="2">
    <source>
        <dbReference type="Proteomes" id="UP000032900"/>
    </source>
</evidence>
<evidence type="ECO:0008006" key="3">
    <source>
        <dbReference type="Google" id="ProtNLM"/>
    </source>
</evidence>
<evidence type="ECO:0000313" key="1">
    <source>
        <dbReference type="EMBL" id="GAO29536.1"/>
    </source>
</evidence>
<dbReference type="Gene3D" id="2.60.120.1130">
    <property type="match status" value="1"/>
</dbReference>
<protein>
    <recommendedName>
        <fullName evidence="3">DUF3858 domain-containing protein</fullName>
    </recommendedName>
</protein>
<organism evidence="1 2">
    <name type="scientific">Geofilum rubicundum JCM 15548</name>
    <dbReference type="NCBI Taxonomy" id="1236989"/>
    <lineage>
        <taxon>Bacteria</taxon>
        <taxon>Pseudomonadati</taxon>
        <taxon>Bacteroidota</taxon>
        <taxon>Bacteroidia</taxon>
        <taxon>Marinilabiliales</taxon>
        <taxon>Marinilabiliaceae</taxon>
        <taxon>Geofilum</taxon>
    </lineage>
</organism>
<reference evidence="1 2" key="1">
    <citation type="journal article" date="2015" name="Microbes Environ.">
        <title>Distribution and evolution of nitrogen fixation genes in the phylum bacteroidetes.</title>
        <authorList>
            <person name="Inoue J."/>
            <person name="Oshima K."/>
            <person name="Suda W."/>
            <person name="Sakamoto M."/>
            <person name="Iino T."/>
            <person name="Noda S."/>
            <person name="Hongoh Y."/>
            <person name="Hattori M."/>
            <person name="Ohkuma M."/>
        </authorList>
    </citation>
    <scope>NUCLEOTIDE SEQUENCE [LARGE SCALE GENOMIC DNA]</scope>
    <source>
        <strain evidence="1">JCM 15548</strain>
    </source>
</reference>
<comment type="caution">
    <text evidence="1">The sequence shown here is derived from an EMBL/GenBank/DDBJ whole genome shotgun (WGS) entry which is preliminary data.</text>
</comment>
<name>A0A0E9LWP1_9BACT</name>
<dbReference type="STRING" id="1236989.JCM15548_11734"/>
<accession>A0A0E9LWP1</accession>
<keyword evidence="2" id="KW-1185">Reference proteome</keyword>
<proteinExistence type="predicted"/>
<gene>
    <name evidence="1" type="ORF">JCM15548_11734</name>
</gene>
<dbReference type="Proteomes" id="UP000032900">
    <property type="component" value="Unassembled WGS sequence"/>
</dbReference>